<dbReference type="GO" id="GO:0003677">
    <property type="term" value="F:DNA binding"/>
    <property type="evidence" value="ECO:0007669"/>
    <property type="project" value="UniProtKB-KW"/>
</dbReference>
<dbReference type="InterPro" id="IPR036086">
    <property type="entry name" value="ParB/Sulfiredoxin_sf"/>
</dbReference>
<evidence type="ECO:0000313" key="6">
    <source>
        <dbReference type="EMBL" id="OGD69145.1"/>
    </source>
</evidence>
<sequence length="388" mass="44087">MSKFQNDSIFWIEVDKIKPNPYQPRKEFSDEKLGYLADSIRQYGVLQPLVVTRKEVEKADGGLMAEYELIAGERRLRASKIAGLFQVPAIIREGDEDEGAKLELAIIENLQREDLNPIDRALAFQRLAEEFGFKHTEIAKKVGKSREYVSNSLRLLALPEDMRKAISAGQITEGHARPILMLKDRPEEQSTLFKEIIYKKLTVRDAEAIARKVAFDKIRKKNLPPDPEIIELEGQLSESLGTRVQIERKEVGGKLTIDFFSNEDLRKILDLVHSNEKRNPQEMLDNYIKTNGIVGAVIESSQNIVSEPQVDENLVNTDEISDGRDLEMIPTQEEKTMIEKTDWGQDENSNTGESVSLGDGVEIISDNQPKQPEENKDEDLYSLKDFTV</sequence>
<accession>A0A1F5EP46</accession>
<dbReference type="SUPFAM" id="SSF109709">
    <property type="entry name" value="KorB DNA-binding domain-like"/>
    <property type="match status" value="1"/>
</dbReference>
<organism evidence="6 7">
    <name type="scientific">Candidatus Campbellbacteria bacterium RIFCSPHIGHO2_12_FULL_35_10</name>
    <dbReference type="NCBI Taxonomy" id="1797578"/>
    <lineage>
        <taxon>Bacteria</taxon>
        <taxon>Candidatus Campbelliibacteriota</taxon>
    </lineage>
</organism>
<evidence type="ECO:0000313" key="7">
    <source>
        <dbReference type="Proteomes" id="UP000185891"/>
    </source>
</evidence>
<proteinExistence type="inferred from homology"/>
<evidence type="ECO:0000256" key="3">
    <source>
        <dbReference type="ARBA" id="ARBA00023125"/>
    </source>
</evidence>
<feature type="region of interest" description="Disordered" evidence="4">
    <location>
        <begin position="338"/>
        <end position="388"/>
    </location>
</feature>
<dbReference type="FunFam" id="1.10.10.2830:FF:000001">
    <property type="entry name" value="Chromosome partitioning protein ParB"/>
    <property type="match status" value="1"/>
</dbReference>
<reference evidence="6 7" key="1">
    <citation type="journal article" date="2016" name="Nat. Commun.">
        <title>Thousands of microbial genomes shed light on interconnected biogeochemical processes in an aquifer system.</title>
        <authorList>
            <person name="Anantharaman K."/>
            <person name="Brown C.T."/>
            <person name="Hug L.A."/>
            <person name="Sharon I."/>
            <person name="Castelle C.J."/>
            <person name="Probst A.J."/>
            <person name="Thomas B.C."/>
            <person name="Singh A."/>
            <person name="Wilkins M.J."/>
            <person name="Karaoz U."/>
            <person name="Brodie E.L."/>
            <person name="Williams K.H."/>
            <person name="Hubbard S.S."/>
            <person name="Banfield J.F."/>
        </authorList>
    </citation>
    <scope>NUCLEOTIDE SEQUENCE [LARGE SCALE GENOMIC DNA]</scope>
</reference>
<dbReference type="InterPro" id="IPR041468">
    <property type="entry name" value="HTH_ParB/Spo0J"/>
</dbReference>
<dbReference type="NCBIfam" id="TIGR00180">
    <property type="entry name" value="parB_part"/>
    <property type="match status" value="1"/>
</dbReference>
<dbReference type="Pfam" id="PF02195">
    <property type="entry name" value="ParB_N"/>
    <property type="match status" value="1"/>
</dbReference>
<dbReference type="Proteomes" id="UP000185891">
    <property type="component" value="Unassembled WGS sequence"/>
</dbReference>
<dbReference type="EMBL" id="MFAA01000014">
    <property type="protein sequence ID" value="OGD69145.1"/>
    <property type="molecule type" value="Genomic_DNA"/>
</dbReference>
<dbReference type="SUPFAM" id="SSF110849">
    <property type="entry name" value="ParB/Sulfiredoxin"/>
    <property type="match status" value="1"/>
</dbReference>
<feature type="compositionally biased region" description="Basic and acidic residues" evidence="4">
    <location>
        <begin position="371"/>
        <end position="388"/>
    </location>
</feature>
<evidence type="ECO:0000256" key="2">
    <source>
        <dbReference type="ARBA" id="ARBA00022829"/>
    </source>
</evidence>
<dbReference type="Gene3D" id="1.10.10.2830">
    <property type="match status" value="1"/>
</dbReference>
<dbReference type="GO" id="GO:0007059">
    <property type="term" value="P:chromosome segregation"/>
    <property type="evidence" value="ECO:0007669"/>
    <property type="project" value="UniProtKB-KW"/>
</dbReference>
<dbReference type="InterPro" id="IPR050336">
    <property type="entry name" value="Chromosome_partition/occlusion"/>
</dbReference>
<dbReference type="InterPro" id="IPR004437">
    <property type="entry name" value="ParB/RepB/Spo0J"/>
</dbReference>
<dbReference type="AlphaFoldDB" id="A0A1F5EP46"/>
<dbReference type="Pfam" id="PF23552">
    <property type="entry name" value="ParB_C"/>
    <property type="match status" value="1"/>
</dbReference>
<evidence type="ECO:0000259" key="5">
    <source>
        <dbReference type="SMART" id="SM00470"/>
    </source>
</evidence>
<dbReference type="FunFam" id="3.90.1530.30:FF:000001">
    <property type="entry name" value="Chromosome partitioning protein ParB"/>
    <property type="match status" value="1"/>
</dbReference>
<keyword evidence="2" id="KW-0159">Chromosome partition</keyword>
<dbReference type="PANTHER" id="PTHR33375:SF1">
    <property type="entry name" value="CHROMOSOME-PARTITIONING PROTEIN PARB-RELATED"/>
    <property type="match status" value="1"/>
</dbReference>
<dbReference type="Gene3D" id="3.90.1530.30">
    <property type="match status" value="1"/>
</dbReference>
<keyword evidence="3" id="KW-0238">DNA-binding</keyword>
<dbReference type="InterPro" id="IPR003115">
    <property type="entry name" value="ParB_N"/>
</dbReference>
<dbReference type="CDD" id="cd16393">
    <property type="entry name" value="SPO0J_N"/>
    <property type="match status" value="1"/>
</dbReference>
<evidence type="ECO:0000256" key="4">
    <source>
        <dbReference type="SAM" id="MobiDB-lite"/>
    </source>
</evidence>
<dbReference type="Pfam" id="PF17762">
    <property type="entry name" value="HTH_ParB"/>
    <property type="match status" value="1"/>
</dbReference>
<comment type="caution">
    <text evidence="6">The sequence shown here is derived from an EMBL/GenBank/DDBJ whole genome shotgun (WGS) entry which is preliminary data.</text>
</comment>
<comment type="similarity">
    <text evidence="1">Belongs to the ParB family.</text>
</comment>
<name>A0A1F5EP46_9BACT</name>
<dbReference type="GO" id="GO:0045881">
    <property type="term" value="P:positive regulation of sporulation resulting in formation of a cellular spore"/>
    <property type="evidence" value="ECO:0007669"/>
    <property type="project" value="TreeGrafter"/>
</dbReference>
<gene>
    <name evidence="6" type="ORF">A3E89_00870</name>
</gene>
<dbReference type="SMART" id="SM00470">
    <property type="entry name" value="ParB"/>
    <property type="match status" value="1"/>
</dbReference>
<evidence type="ECO:0000256" key="1">
    <source>
        <dbReference type="ARBA" id="ARBA00006295"/>
    </source>
</evidence>
<feature type="domain" description="ParB-like N-terminal" evidence="5">
    <location>
        <begin position="10"/>
        <end position="110"/>
    </location>
</feature>
<protein>
    <recommendedName>
        <fullName evidence="5">ParB-like N-terminal domain-containing protein</fullName>
    </recommendedName>
</protein>
<dbReference type="PANTHER" id="PTHR33375">
    <property type="entry name" value="CHROMOSOME-PARTITIONING PROTEIN PARB-RELATED"/>
    <property type="match status" value="1"/>
</dbReference>
<dbReference type="InterPro" id="IPR057240">
    <property type="entry name" value="ParB_dimer_C"/>
</dbReference>
<dbReference type="GO" id="GO:0005694">
    <property type="term" value="C:chromosome"/>
    <property type="evidence" value="ECO:0007669"/>
    <property type="project" value="TreeGrafter"/>
</dbReference>